<dbReference type="PANTHER" id="PTHR33463">
    <property type="entry name" value="NB-ARC DOMAIN-CONTAINING PROTEIN-RELATED"/>
    <property type="match status" value="1"/>
</dbReference>
<dbReference type="Gene3D" id="3.80.10.10">
    <property type="entry name" value="Ribonuclease Inhibitor"/>
    <property type="match status" value="2"/>
</dbReference>
<evidence type="ECO:0000313" key="4">
    <source>
        <dbReference type="Proteomes" id="UP001603857"/>
    </source>
</evidence>
<evidence type="ECO:0000256" key="1">
    <source>
        <dbReference type="ARBA" id="ARBA00022821"/>
    </source>
</evidence>
<name>A0ABD1MLX2_9FABA</name>
<evidence type="ECO:0000259" key="2">
    <source>
        <dbReference type="Pfam" id="PF23247"/>
    </source>
</evidence>
<comment type="caution">
    <text evidence="3">The sequence shown here is derived from an EMBL/GenBank/DDBJ whole genome shotgun (WGS) entry which is preliminary data.</text>
</comment>
<keyword evidence="4" id="KW-1185">Reference proteome</keyword>
<protein>
    <recommendedName>
        <fullName evidence="2">Disease resistance protein At4g27190-like leucine-rich repeats domain-containing protein</fullName>
    </recommendedName>
</protein>
<proteinExistence type="predicted"/>
<dbReference type="PANTHER" id="PTHR33463:SF209">
    <property type="entry name" value="DISEASE RESISTANCE PROTEIN RPS2-LIKE"/>
    <property type="match status" value="1"/>
</dbReference>
<dbReference type="InterPro" id="IPR057135">
    <property type="entry name" value="At4g27190-like_LRR"/>
</dbReference>
<organism evidence="3 4">
    <name type="scientific">Flemingia macrophylla</name>
    <dbReference type="NCBI Taxonomy" id="520843"/>
    <lineage>
        <taxon>Eukaryota</taxon>
        <taxon>Viridiplantae</taxon>
        <taxon>Streptophyta</taxon>
        <taxon>Embryophyta</taxon>
        <taxon>Tracheophyta</taxon>
        <taxon>Spermatophyta</taxon>
        <taxon>Magnoliopsida</taxon>
        <taxon>eudicotyledons</taxon>
        <taxon>Gunneridae</taxon>
        <taxon>Pentapetalae</taxon>
        <taxon>rosids</taxon>
        <taxon>fabids</taxon>
        <taxon>Fabales</taxon>
        <taxon>Fabaceae</taxon>
        <taxon>Papilionoideae</taxon>
        <taxon>50 kb inversion clade</taxon>
        <taxon>NPAAA clade</taxon>
        <taxon>indigoferoid/millettioid clade</taxon>
        <taxon>Phaseoleae</taxon>
        <taxon>Flemingia</taxon>
    </lineage>
</organism>
<dbReference type="EMBL" id="JBGMDY010000004">
    <property type="protein sequence ID" value="KAL2336513.1"/>
    <property type="molecule type" value="Genomic_DNA"/>
</dbReference>
<reference evidence="3 4" key="1">
    <citation type="submission" date="2024-08" db="EMBL/GenBank/DDBJ databases">
        <title>Insights into the chromosomal genome structure of Flemingia macrophylla.</title>
        <authorList>
            <person name="Ding Y."/>
            <person name="Zhao Y."/>
            <person name="Bi W."/>
            <person name="Wu M."/>
            <person name="Zhao G."/>
            <person name="Gong Y."/>
            <person name="Li W."/>
            <person name="Zhang P."/>
        </authorList>
    </citation>
    <scope>NUCLEOTIDE SEQUENCE [LARGE SCALE GENOMIC DNA]</scope>
    <source>
        <strain evidence="3">DYQJB</strain>
        <tissue evidence="3">Leaf</tissue>
    </source>
</reference>
<sequence>MSVACNLRNLKGLFVSGCQMMEKIFNTEGNNEYKAFVFPKLEEIHFSEMNMLIDIWQVEVSIDSFCSLISVHIEQCEKLDKIFPSHIEGWYANLENLKVVDCGSVEVIFVIKDFQQRNVYGAIDTNLQSIFLKELPKLKQVWSIDPRGILNFKKLQSIDVSFCNKLRNVFPASVAKDVQKIEYISITNCEKMMEIVAREDGLEANNEPLVFHELTNMKLYYLPNMEHFCKGRHTIWCPKLSKLTMACCRKLEIFQRERNERTNEEVANFSTSKKALDEPLQLTALVEMPDLVRAANEDAR</sequence>
<dbReference type="InterPro" id="IPR032675">
    <property type="entry name" value="LRR_dom_sf"/>
</dbReference>
<dbReference type="AlphaFoldDB" id="A0ABD1MLX2"/>
<dbReference type="Pfam" id="PF23247">
    <property type="entry name" value="LRR_RPS2"/>
    <property type="match status" value="1"/>
</dbReference>
<feature type="domain" description="Disease resistance protein At4g27190-like leucine-rich repeats" evidence="2">
    <location>
        <begin position="41"/>
        <end position="190"/>
    </location>
</feature>
<gene>
    <name evidence="3" type="ORF">Fmac_010959</name>
</gene>
<keyword evidence="1" id="KW-0611">Plant defense</keyword>
<evidence type="ECO:0000313" key="3">
    <source>
        <dbReference type="EMBL" id="KAL2336513.1"/>
    </source>
</evidence>
<dbReference type="SUPFAM" id="SSF52047">
    <property type="entry name" value="RNI-like"/>
    <property type="match status" value="1"/>
</dbReference>
<dbReference type="Proteomes" id="UP001603857">
    <property type="component" value="Unassembled WGS sequence"/>
</dbReference>
<dbReference type="InterPro" id="IPR050905">
    <property type="entry name" value="Plant_NBS-LRR"/>
</dbReference>
<accession>A0ABD1MLX2</accession>